<evidence type="ECO:0000256" key="3">
    <source>
        <dbReference type="ARBA" id="ARBA00023002"/>
    </source>
</evidence>
<evidence type="ECO:0000313" key="6">
    <source>
        <dbReference type="Proteomes" id="UP000008370"/>
    </source>
</evidence>
<dbReference type="PANTHER" id="PTHR33711:SF7">
    <property type="entry name" value="INTRADIOL RING-CLEAVAGE DIOXYGENASES DOMAIN-CONTAINING PROTEIN-RELATED"/>
    <property type="match status" value="1"/>
</dbReference>
<gene>
    <name evidence="5" type="ORF">PHACADRAFT_112314</name>
</gene>
<accession>K5XET1</accession>
<dbReference type="InParanoid" id="K5XET1"/>
<dbReference type="GO" id="GO:0016702">
    <property type="term" value="F:oxidoreductase activity, acting on single donors with incorporation of molecular oxygen, incorporation of two atoms of oxygen"/>
    <property type="evidence" value="ECO:0007669"/>
    <property type="project" value="InterPro"/>
</dbReference>
<keyword evidence="2" id="KW-0223">Dioxygenase</keyword>
<evidence type="ECO:0000256" key="2">
    <source>
        <dbReference type="ARBA" id="ARBA00022964"/>
    </source>
</evidence>
<dbReference type="Gene3D" id="2.60.130.10">
    <property type="entry name" value="Aromatic compound dioxygenase"/>
    <property type="match status" value="1"/>
</dbReference>
<dbReference type="GO" id="GO:0008199">
    <property type="term" value="F:ferric iron binding"/>
    <property type="evidence" value="ECO:0007669"/>
    <property type="project" value="InterPro"/>
</dbReference>
<dbReference type="KEGG" id="pco:PHACADRAFT_112314"/>
<dbReference type="SUPFAM" id="SSF49482">
    <property type="entry name" value="Aromatic compound dioxygenase"/>
    <property type="match status" value="1"/>
</dbReference>
<sequence>MSNETRSTLIEFAPSVPISFPLRIFSALRALIWVTLINDSPLTWWCQQGRRNERADMEGPVYVPGAPDRMLEPGKAVLATVDELKKFKPFLLQVIVRTPHGDPLPHATIDFWQATSAGEYAYRSYALRGRLTTGADGSVEVLTISPGDYGAGAALRTGHFHMMLQDAEGRREQLTTQLYVCQANNVKGMNKDFLNYFRKSRPQNMLRAWSIPENNGGKAFNEFPKLPSDDIESLKRIEWWNARLAEQGAGIKIVAGGRTEIKLNEKPGWLGF</sequence>
<comment type="similarity">
    <text evidence="1">Belongs to the intradiol ring-cleavage dioxygenase family.</text>
</comment>
<dbReference type="EMBL" id="JH930468">
    <property type="protein sequence ID" value="EKM61592.1"/>
    <property type="molecule type" value="Genomic_DNA"/>
</dbReference>
<reference evidence="5 6" key="1">
    <citation type="journal article" date="2012" name="BMC Genomics">
        <title>Comparative genomics of the white-rot fungi, Phanerochaete carnosa and P. chrysosporium, to elucidate the genetic basis of the distinct wood types they colonize.</title>
        <authorList>
            <person name="Suzuki H."/>
            <person name="MacDonald J."/>
            <person name="Syed K."/>
            <person name="Salamov A."/>
            <person name="Hori C."/>
            <person name="Aerts A."/>
            <person name="Henrissat B."/>
            <person name="Wiebenga A."/>
            <person name="vanKuyk P.A."/>
            <person name="Barry K."/>
            <person name="Lindquist E."/>
            <person name="LaButti K."/>
            <person name="Lapidus A."/>
            <person name="Lucas S."/>
            <person name="Coutinho P."/>
            <person name="Gong Y."/>
            <person name="Samejima M."/>
            <person name="Mahadevan R."/>
            <person name="Abou-Zaid M."/>
            <person name="de Vries R.P."/>
            <person name="Igarashi K."/>
            <person name="Yadav J.S."/>
            <person name="Grigoriev I.V."/>
            <person name="Master E.R."/>
        </authorList>
    </citation>
    <scope>NUCLEOTIDE SEQUENCE [LARGE SCALE GENOMIC DNA]</scope>
    <source>
        <strain evidence="5 6">HHB-10118-sp</strain>
    </source>
</reference>
<name>K5XET1_PHACS</name>
<dbReference type="PANTHER" id="PTHR33711">
    <property type="entry name" value="DIOXYGENASE, PUTATIVE (AFU_ORTHOLOGUE AFUA_2G02910)-RELATED"/>
    <property type="match status" value="1"/>
</dbReference>
<proteinExistence type="inferred from homology"/>
<organism evidence="5 6">
    <name type="scientific">Phanerochaete carnosa (strain HHB-10118-sp)</name>
    <name type="common">White-rot fungus</name>
    <name type="synonym">Peniophora carnosa</name>
    <dbReference type="NCBI Taxonomy" id="650164"/>
    <lineage>
        <taxon>Eukaryota</taxon>
        <taxon>Fungi</taxon>
        <taxon>Dikarya</taxon>
        <taxon>Basidiomycota</taxon>
        <taxon>Agaricomycotina</taxon>
        <taxon>Agaricomycetes</taxon>
        <taxon>Polyporales</taxon>
        <taxon>Phanerochaetaceae</taxon>
        <taxon>Phanerochaete</taxon>
    </lineage>
</organism>
<feature type="domain" description="Intradiol ring-cleavage dioxygenases" evidence="4">
    <location>
        <begin position="58"/>
        <end position="182"/>
    </location>
</feature>
<dbReference type="Pfam" id="PF00775">
    <property type="entry name" value="Dioxygenase_C"/>
    <property type="match status" value="1"/>
</dbReference>
<dbReference type="GeneID" id="18907658"/>
<dbReference type="InterPro" id="IPR000627">
    <property type="entry name" value="Intradiol_dOase_C"/>
</dbReference>
<protein>
    <recommendedName>
        <fullName evidence="4">Intradiol ring-cleavage dioxygenases domain-containing protein</fullName>
    </recommendedName>
</protein>
<dbReference type="HOGENOM" id="CLU_092139_0_0_1"/>
<keyword evidence="3" id="KW-0560">Oxidoreductase</keyword>
<evidence type="ECO:0000256" key="1">
    <source>
        <dbReference type="ARBA" id="ARBA00007825"/>
    </source>
</evidence>
<evidence type="ECO:0000259" key="4">
    <source>
        <dbReference type="Pfam" id="PF00775"/>
    </source>
</evidence>
<dbReference type="AlphaFoldDB" id="K5XET1"/>
<dbReference type="InterPro" id="IPR015889">
    <property type="entry name" value="Intradiol_dOase_core"/>
</dbReference>
<keyword evidence="6" id="KW-1185">Reference proteome</keyword>
<dbReference type="Proteomes" id="UP000008370">
    <property type="component" value="Unassembled WGS sequence"/>
</dbReference>
<dbReference type="InterPro" id="IPR050770">
    <property type="entry name" value="Intradiol_RC_Dioxygenase"/>
</dbReference>
<evidence type="ECO:0000313" key="5">
    <source>
        <dbReference type="EMBL" id="EKM61592.1"/>
    </source>
</evidence>
<dbReference type="RefSeq" id="XP_007390999.1">
    <property type="nucleotide sequence ID" value="XM_007390937.1"/>
</dbReference>
<dbReference type="OrthoDB" id="121380at2759"/>